<organism evidence="4 5">
    <name type="scientific">Methanocella arvoryzae (strain DSM 22066 / NBRC 105507 / MRE50)</name>
    <dbReference type="NCBI Taxonomy" id="351160"/>
    <lineage>
        <taxon>Archaea</taxon>
        <taxon>Methanobacteriati</taxon>
        <taxon>Methanobacteriota</taxon>
        <taxon>Stenosarchaea group</taxon>
        <taxon>Methanomicrobia</taxon>
        <taxon>Methanocellales</taxon>
        <taxon>Methanocellaceae</taxon>
        <taxon>Methanocella</taxon>
    </lineage>
</organism>
<evidence type="ECO:0000256" key="2">
    <source>
        <dbReference type="ARBA" id="ARBA00023315"/>
    </source>
</evidence>
<evidence type="ECO:0000256" key="1">
    <source>
        <dbReference type="ARBA" id="ARBA00022679"/>
    </source>
</evidence>
<evidence type="ECO:0000313" key="5">
    <source>
        <dbReference type="Proteomes" id="UP000000663"/>
    </source>
</evidence>
<sequence>MADVTYLELGPESLELIRPLWEKLNVHHLVRSPGFRQHYEQMTFDVRKADLLKKERLRVIIAICNRAPVGYCVCTVAGDTGEVDSIFVEDAYRRSGIGEQLMYRALAWLKAAGPEKIIVAVAAGNEAAIPFYESFGFMPRMTVLQLIQ</sequence>
<dbReference type="PROSITE" id="PS51186">
    <property type="entry name" value="GNAT"/>
    <property type="match status" value="1"/>
</dbReference>
<dbReference type="InterPro" id="IPR016181">
    <property type="entry name" value="Acyl_CoA_acyltransferase"/>
</dbReference>
<dbReference type="GO" id="GO:0016747">
    <property type="term" value="F:acyltransferase activity, transferring groups other than amino-acyl groups"/>
    <property type="evidence" value="ECO:0007669"/>
    <property type="project" value="InterPro"/>
</dbReference>
<reference evidence="4 5" key="1">
    <citation type="journal article" date="2006" name="Science">
        <title>Genome of rice cluster I archaea -- the key methane producers in the rice rhizosphere.</title>
        <authorList>
            <person name="Erkel C."/>
            <person name="Kube M."/>
            <person name="Reinhardt R."/>
            <person name="Liesack W."/>
        </authorList>
    </citation>
    <scope>NUCLEOTIDE SEQUENCE [LARGE SCALE GENOMIC DNA]</scope>
    <source>
        <strain evidence="5">DSM 22066 / NBRC 105507 / MRE50</strain>
    </source>
</reference>
<dbReference type="PANTHER" id="PTHR43420">
    <property type="entry name" value="ACETYLTRANSFERASE"/>
    <property type="match status" value="1"/>
</dbReference>
<dbReference type="OrthoDB" id="43754at2157"/>
<keyword evidence="5" id="KW-1185">Reference proteome</keyword>
<dbReference type="RefSeq" id="WP_012036200.1">
    <property type="nucleotide sequence ID" value="NC_009464.1"/>
</dbReference>
<feature type="domain" description="N-acetyltransferase" evidence="3">
    <location>
        <begin position="4"/>
        <end position="148"/>
    </location>
</feature>
<dbReference type="SUPFAM" id="SSF55729">
    <property type="entry name" value="Acyl-CoA N-acyltransferases (Nat)"/>
    <property type="match status" value="1"/>
</dbReference>
<dbReference type="EMBL" id="AM114193">
    <property type="protein sequence ID" value="CAJ36320.1"/>
    <property type="molecule type" value="Genomic_DNA"/>
</dbReference>
<dbReference type="InterPro" id="IPR000182">
    <property type="entry name" value="GNAT_dom"/>
</dbReference>
<evidence type="ECO:0000313" key="4">
    <source>
        <dbReference type="EMBL" id="CAJ36320.1"/>
    </source>
</evidence>
<dbReference type="CDD" id="cd04301">
    <property type="entry name" value="NAT_SF"/>
    <property type="match status" value="1"/>
</dbReference>
<dbReference type="InterPro" id="IPR050680">
    <property type="entry name" value="YpeA/RimI_acetyltransf"/>
</dbReference>
<accession>Q0W5M3</accession>
<keyword evidence="1 4" id="KW-0808">Transferase</keyword>
<keyword evidence="2 4" id="KW-0012">Acyltransferase</keyword>
<gene>
    <name evidence="4" type="ORF">RCIX984</name>
</gene>
<dbReference type="Pfam" id="PF00583">
    <property type="entry name" value="Acetyltransf_1"/>
    <property type="match status" value="1"/>
</dbReference>
<dbReference type="AlphaFoldDB" id="Q0W5M3"/>
<dbReference type="Gene3D" id="3.40.630.30">
    <property type="match status" value="1"/>
</dbReference>
<dbReference type="eggNOG" id="arCOG00826">
    <property type="taxonomic scope" value="Archaea"/>
</dbReference>
<protein>
    <submittedName>
        <fullName evidence="4">Acetyltransferase (GNAT family)</fullName>
        <ecNumber evidence="4">2.3.1.-</ecNumber>
    </submittedName>
</protein>
<dbReference type="STRING" id="351160.RCIX984"/>
<dbReference type="Proteomes" id="UP000000663">
    <property type="component" value="Chromosome"/>
</dbReference>
<dbReference type="KEGG" id="rci:RCIX984"/>
<dbReference type="GeneID" id="5145440"/>
<dbReference type="EC" id="2.3.1.-" evidence="4"/>
<name>Q0W5M3_METAR</name>
<evidence type="ECO:0000259" key="3">
    <source>
        <dbReference type="PROSITE" id="PS51186"/>
    </source>
</evidence>
<proteinExistence type="predicted"/>